<reference evidence="13 14" key="1">
    <citation type="submission" date="2019-08" db="EMBL/GenBank/DDBJ databases">
        <title>In-depth cultivation of the pig gut microbiome towards novel bacterial diversity and tailored functional studies.</title>
        <authorList>
            <person name="Wylensek D."/>
            <person name="Hitch T.C.A."/>
            <person name="Clavel T."/>
        </authorList>
    </citation>
    <scope>NUCLEOTIDE SEQUENCE [LARGE SCALE GENOMIC DNA]</scope>
    <source>
        <strain evidence="13 14">CA-Schmier-601-WT-3</strain>
    </source>
</reference>
<dbReference type="NCBIfam" id="TIGR00676">
    <property type="entry name" value="fadh2"/>
    <property type="match status" value="1"/>
</dbReference>
<gene>
    <name evidence="13" type="primary">metF</name>
    <name evidence="13" type="ORF">FYJ79_00835</name>
</gene>
<dbReference type="GO" id="GO:0005829">
    <property type="term" value="C:cytosol"/>
    <property type="evidence" value="ECO:0007669"/>
    <property type="project" value="InterPro"/>
</dbReference>
<comment type="catalytic activity">
    <reaction evidence="11">
        <text>(6S)-5-methyl-5,6,7,8-tetrahydrofolate + NAD(+) = (6R)-5,10-methylene-5,6,7,8-tetrahydrofolate + NADH + H(+)</text>
        <dbReference type="Rhea" id="RHEA:19821"/>
        <dbReference type="ChEBI" id="CHEBI:15378"/>
        <dbReference type="ChEBI" id="CHEBI:15636"/>
        <dbReference type="ChEBI" id="CHEBI:18608"/>
        <dbReference type="ChEBI" id="CHEBI:57540"/>
        <dbReference type="ChEBI" id="CHEBI:57945"/>
        <dbReference type="EC" id="1.5.1.54"/>
    </reaction>
    <physiologicalReaction direction="right-to-left" evidence="11">
        <dbReference type="Rhea" id="RHEA:19823"/>
    </physiologicalReaction>
</comment>
<keyword evidence="14" id="KW-1185">Reference proteome</keyword>
<dbReference type="UniPathway" id="UPA00193"/>
<name>A0A844FR86_9FIRM</name>
<dbReference type="PANTHER" id="PTHR45754:SF3">
    <property type="entry name" value="METHYLENETETRAHYDROFOLATE REDUCTASE (NADPH)"/>
    <property type="match status" value="1"/>
</dbReference>
<evidence type="ECO:0000256" key="6">
    <source>
        <dbReference type="ARBA" id="ARBA00022827"/>
    </source>
</evidence>
<evidence type="ECO:0000256" key="2">
    <source>
        <dbReference type="ARBA" id="ARBA00004777"/>
    </source>
</evidence>
<dbReference type="Pfam" id="PF02219">
    <property type="entry name" value="MTHFR"/>
    <property type="match status" value="1"/>
</dbReference>
<evidence type="ECO:0000256" key="5">
    <source>
        <dbReference type="ARBA" id="ARBA00022630"/>
    </source>
</evidence>
<dbReference type="InterPro" id="IPR004620">
    <property type="entry name" value="MTHF_reductase_bac"/>
</dbReference>
<keyword evidence="7 12" id="KW-0560">Oxidoreductase</keyword>
<evidence type="ECO:0000256" key="12">
    <source>
        <dbReference type="RuleBase" id="RU003862"/>
    </source>
</evidence>
<keyword evidence="6 12" id="KW-0274">FAD</keyword>
<keyword evidence="9" id="KW-0486">Methionine biosynthesis</keyword>
<comment type="cofactor">
    <cofactor evidence="1 12">
        <name>FAD</name>
        <dbReference type="ChEBI" id="CHEBI:57692"/>
    </cofactor>
</comment>
<dbReference type="SUPFAM" id="SSF51730">
    <property type="entry name" value="FAD-linked oxidoreductase"/>
    <property type="match status" value="1"/>
</dbReference>
<accession>A0A844FR86</accession>
<evidence type="ECO:0000256" key="3">
    <source>
        <dbReference type="ARBA" id="ARBA00006743"/>
    </source>
</evidence>
<evidence type="ECO:0000256" key="9">
    <source>
        <dbReference type="ARBA" id="ARBA00023167"/>
    </source>
</evidence>
<evidence type="ECO:0000256" key="4">
    <source>
        <dbReference type="ARBA" id="ARBA00022605"/>
    </source>
</evidence>
<evidence type="ECO:0000313" key="13">
    <source>
        <dbReference type="EMBL" id="MST88155.1"/>
    </source>
</evidence>
<comment type="pathway">
    <text evidence="2 12">One-carbon metabolism; tetrahydrofolate interconversion.</text>
</comment>
<dbReference type="GO" id="GO:0035999">
    <property type="term" value="P:tetrahydrofolate interconversion"/>
    <property type="evidence" value="ECO:0007669"/>
    <property type="project" value="UniProtKB-UniPathway"/>
</dbReference>
<evidence type="ECO:0000256" key="10">
    <source>
        <dbReference type="ARBA" id="ARBA00034478"/>
    </source>
</evidence>
<dbReference type="GO" id="GO:0009086">
    <property type="term" value="P:methionine biosynthetic process"/>
    <property type="evidence" value="ECO:0007669"/>
    <property type="project" value="UniProtKB-KW"/>
</dbReference>
<evidence type="ECO:0000256" key="8">
    <source>
        <dbReference type="ARBA" id="ARBA00023027"/>
    </source>
</evidence>
<proteinExistence type="inferred from homology"/>
<dbReference type="InterPro" id="IPR003171">
    <property type="entry name" value="Mehydrof_redctse-like"/>
</dbReference>
<dbReference type="AlphaFoldDB" id="A0A844FR86"/>
<organism evidence="13 14">
    <name type="scientific">Sharpea porci</name>
    <dbReference type="NCBI Taxonomy" id="2652286"/>
    <lineage>
        <taxon>Bacteria</taxon>
        <taxon>Bacillati</taxon>
        <taxon>Bacillota</taxon>
        <taxon>Erysipelotrichia</taxon>
        <taxon>Erysipelotrichales</taxon>
        <taxon>Coprobacillaceae</taxon>
        <taxon>Sharpea</taxon>
    </lineage>
</organism>
<protein>
    <recommendedName>
        <fullName evidence="12">Methylenetetrahydrofolate reductase</fullName>
        <ecNumber evidence="12">1.5.1.54</ecNumber>
    </recommendedName>
</protein>
<keyword evidence="8" id="KW-0520">NAD</keyword>
<dbReference type="CDD" id="cd00537">
    <property type="entry name" value="MTHFR"/>
    <property type="match status" value="1"/>
</dbReference>
<evidence type="ECO:0000256" key="7">
    <source>
        <dbReference type="ARBA" id="ARBA00023002"/>
    </source>
</evidence>
<evidence type="ECO:0000256" key="1">
    <source>
        <dbReference type="ARBA" id="ARBA00001974"/>
    </source>
</evidence>
<evidence type="ECO:0000256" key="11">
    <source>
        <dbReference type="ARBA" id="ARBA00048628"/>
    </source>
</evidence>
<dbReference type="EC" id="1.5.1.54" evidence="12"/>
<comment type="similarity">
    <text evidence="3 12">Belongs to the methylenetetrahydrofolate reductase family.</text>
</comment>
<dbReference type="PANTHER" id="PTHR45754">
    <property type="entry name" value="METHYLENETETRAHYDROFOLATE REDUCTASE"/>
    <property type="match status" value="1"/>
</dbReference>
<evidence type="ECO:0000313" key="14">
    <source>
        <dbReference type="Proteomes" id="UP000442619"/>
    </source>
</evidence>
<dbReference type="Proteomes" id="UP000442619">
    <property type="component" value="Unassembled WGS sequence"/>
</dbReference>
<dbReference type="GO" id="GO:0106312">
    <property type="term" value="F:methylenetetrahydrofolate reductase (NADH) activity"/>
    <property type="evidence" value="ECO:0007669"/>
    <property type="project" value="UniProtKB-EC"/>
</dbReference>
<sequence>MKIIDILNQDKVTLSFEVFPPKLTKNYDDVAFKAKEIAKLHPDFMSVTYGAGGGTSEYTLNIAKEIKEQENVEVMAHLTCVSSSKAHVHSMINRLKENHIENIMALRGDIPVGGSQFHDYQHASELISEIKASGDFCIGAACYPEGHPEASNKDMDIKNLKKKVDAGADFLTTQMFFDNNVFYNFLFRAREAGIDVPIVAGIMPITRGIQVKRARELSGCSMPQRFISMVDKFGDNDEAMKQAGIIYASEQIIDLIASGIQHIHVYSMNKPDVAKAIMENVSEIIK</sequence>
<dbReference type="GO" id="GO:0071949">
    <property type="term" value="F:FAD binding"/>
    <property type="evidence" value="ECO:0007669"/>
    <property type="project" value="TreeGrafter"/>
</dbReference>
<keyword evidence="4" id="KW-0028">Amino-acid biosynthesis</keyword>
<comment type="caution">
    <text evidence="13">The sequence shown here is derived from an EMBL/GenBank/DDBJ whole genome shotgun (WGS) entry which is preliminary data.</text>
</comment>
<dbReference type="RefSeq" id="WP_154514095.1">
    <property type="nucleotide sequence ID" value="NZ_VUNM01000001.1"/>
</dbReference>
<comment type="pathway">
    <text evidence="10">Amino-acid biosynthesis; L-methionine biosynthesis via de novo pathway.</text>
</comment>
<dbReference type="EMBL" id="VUNM01000001">
    <property type="protein sequence ID" value="MST88155.1"/>
    <property type="molecule type" value="Genomic_DNA"/>
</dbReference>
<dbReference type="Gene3D" id="3.20.20.220">
    <property type="match status" value="1"/>
</dbReference>
<keyword evidence="5 12" id="KW-0285">Flavoprotein</keyword>
<dbReference type="InterPro" id="IPR029041">
    <property type="entry name" value="FAD-linked_oxidoreductase-like"/>
</dbReference>